<keyword evidence="4 9" id="KW-0106">Calcium</keyword>
<dbReference type="InterPro" id="IPR002126">
    <property type="entry name" value="Cadherin-like_dom"/>
</dbReference>
<dbReference type="Gene3D" id="2.60.40.60">
    <property type="entry name" value="Cadherins"/>
    <property type="match status" value="7"/>
</dbReference>
<dbReference type="Proteomes" id="UP000245119">
    <property type="component" value="Linkage Group LG3"/>
</dbReference>
<evidence type="ECO:0000256" key="3">
    <source>
        <dbReference type="ARBA" id="ARBA00022737"/>
    </source>
</evidence>
<feature type="domain" description="Cadherin" evidence="12">
    <location>
        <begin position="582"/>
        <end position="678"/>
    </location>
</feature>
<dbReference type="PANTHER" id="PTHR24028:SF146">
    <property type="entry name" value="CADHERIN 96CB, ISOFORM D-RELATED"/>
    <property type="match status" value="1"/>
</dbReference>
<evidence type="ECO:0000256" key="5">
    <source>
        <dbReference type="ARBA" id="ARBA00022889"/>
    </source>
</evidence>
<dbReference type="AlphaFoldDB" id="A0A2T7PLK2"/>
<keyword evidence="6" id="KW-1133">Transmembrane helix</keyword>
<dbReference type="InterPro" id="IPR020894">
    <property type="entry name" value="Cadherin_CS"/>
</dbReference>
<dbReference type="GO" id="GO:0005886">
    <property type="term" value="C:plasma membrane"/>
    <property type="evidence" value="ECO:0007669"/>
    <property type="project" value="InterPro"/>
</dbReference>
<feature type="domain" description="Cadherin" evidence="12">
    <location>
        <begin position="241"/>
        <end position="357"/>
    </location>
</feature>
<dbReference type="Pfam" id="PF08266">
    <property type="entry name" value="Cadherin_2"/>
    <property type="match status" value="1"/>
</dbReference>
<evidence type="ECO:0000256" key="6">
    <source>
        <dbReference type="ARBA" id="ARBA00022989"/>
    </source>
</evidence>
<dbReference type="CDD" id="cd11304">
    <property type="entry name" value="Cadherin_repeat"/>
    <property type="match status" value="7"/>
</dbReference>
<dbReference type="PANTHER" id="PTHR24028">
    <property type="entry name" value="CADHERIN-87A"/>
    <property type="match status" value="1"/>
</dbReference>
<comment type="caution">
    <text evidence="13">The sequence shown here is derived from an EMBL/GenBank/DDBJ whole genome shotgun (WGS) entry which is preliminary data.</text>
</comment>
<feature type="domain" description="Cadherin" evidence="12">
    <location>
        <begin position="466"/>
        <end position="573"/>
    </location>
</feature>
<feature type="signal peptide" evidence="11">
    <location>
        <begin position="1"/>
        <end position="29"/>
    </location>
</feature>
<evidence type="ECO:0000313" key="13">
    <source>
        <dbReference type="EMBL" id="PVD34299.1"/>
    </source>
</evidence>
<evidence type="ECO:0000313" key="14">
    <source>
        <dbReference type="Proteomes" id="UP000245119"/>
    </source>
</evidence>
<evidence type="ECO:0000256" key="8">
    <source>
        <dbReference type="ARBA" id="ARBA00023180"/>
    </source>
</evidence>
<dbReference type="FunFam" id="2.60.40.60:FF:000116">
    <property type="entry name" value="Dachsous cadherin-related 2"/>
    <property type="match status" value="1"/>
</dbReference>
<keyword evidence="14" id="KW-1185">Reference proteome</keyword>
<comment type="subcellular location">
    <subcellularLocation>
        <location evidence="1">Membrane</location>
        <topology evidence="1">Single-pass membrane protein</topology>
    </subcellularLocation>
</comment>
<sequence>MALHILSTSCARVKATLLVLSLVATVAHCQDIFLSYVIAEEQPKGTFVGNVAQDSNIRDHVGSAREFQDLTYSFLAEEARVTGNFRIDNVSGVLSTGARLDREQLCRFQMECRLSFRLAAQSSLGLFFKIIDVTVSVSDINDNSPTFIPSEVSLTIMENATSATSTLSPTPLTQTRGLQVQGSTSMDLALALSVRERLDRETVDFYRLTVLAKDAGTPVRSGTLTVNVQVGDVNDHAPVWELPLYVVNVSEIVAVNTIILTLAAHDADSGPNGQVIYRFPPLQPDTALGLFALNETSGELRVSGTNTAECGQAAGRLRRTDLQPGGREARDGGTAFKSSRAQAVVRVLDTHNSRPEIIMSVLGSSATTTLSELADLGRVVAHILVRDSDSGLNGIVTCYLNATHFQLQAMDVGQYKVILSRPLDREAQDTHVVNVTCEDAGKPPLSDSKIFRVKVRDENDQAPVFSQSLYSARVTETGAYSSDRSIYVTTVTATDADVGENARLSYRILGDFQNEFYVFDNGTVVATRGLDRENGGSQRYLSVVAYDHGTMSNTATATILLTVLDVNDNPPVFVDIAPVFYVSEGVPLTSYVGNVTAMDADEEENAIVLYSLHPAYDGQVPFKVITDGVIKTNGTLDREKRDRYDFEIVAHDLGRPHLSSSIVVTVRILDINDNSPVFLFPNDINNTVRVPHTLSPNTKVATIVAYDADLGNNERLVFARDGRNGTKFFDVDPETGEVILVRPLSEKDLGEHWLVVVAHDQGFPTQLANQTMLYIQVEAHLRKLASPYAGAQEFDAATTAPDASLLVDGAATTKGGELFSGRRQQHHARLHASAVREGGGGPPGDPAGGGQGTGLSPRDAASCLLNVSHVWLVLSSQGNAKKLMTWTEE</sequence>
<feature type="domain" description="Cadherin" evidence="12">
    <location>
        <begin position="38"/>
        <end position="110"/>
    </location>
</feature>
<evidence type="ECO:0000256" key="1">
    <source>
        <dbReference type="ARBA" id="ARBA00004167"/>
    </source>
</evidence>
<feature type="compositionally biased region" description="Gly residues" evidence="10">
    <location>
        <begin position="837"/>
        <end position="853"/>
    </location>
</feature>
<feature type="domain" description="Cadherin" evidence="12">
    <location>
        <begin position="362"/>
        <end position="465"/>
    </location>
</feature>
<dbReference type="PROSITE" id="PS00232">
    <property type="entry name" value="CADHERIN_1"/>
    <property type="match status" value="2"/>
</dbReference>
<feature type="domain" description="Cadherin" evidence="12">
    <location>
        <begin position="682"/>
        <end position="789"/>
    </location>
</feature>
<keyword evidence="3" id="KW-0677">Repeat</keyword>
<dbReference type="PRINTS" id="PR00205">
    <property type="entry name" value="CADHERIN"/>
</dbReference>
<dbReference type="InterPro" id="IPR013164">
    <property type="entry name" value="Cadherin_N"/>
</dbReference>
<keyword evidence="8" id="KW-0325">Glycoprotein</keyword>
<evidence type="ECO:0000256" key="10">
    <source>
        <dbReference type="SAM" id="MobiDB-lite"/>
    </source>
</evidence>
<protein>
    <recommendedName>
        <fullName evidence="12">Cadherin domain-containing protein</fullName>
    </recommendedName>
</protein>
<evidence type="ECO:0000256" key="2">
    <source>
        <dbReference type="ARBA" id="ARBA00022692"/>
    </source>
</evidence>
<proteinExistence type="predicted"/>
<gene>
    <name evidence="13" type="ORF">C0Q70_05570</name>
</gene>
<feature type="region of interest" description="Disordered" evidence="10">
    <location>
        <begin position="832"/>
        <end position="856"/>
    </location>
</feature>
<dbReference type="GO" id="GO:0007156">
    <property type="term" value="P:homophilic cell adhesion via plasma membrane adhesion molecules"/>
    <property type="evidence" value="ECO:0007669"/>
    <property type="project" value="InterPro"/>
</dbReference>
<dbReference type="SUPFAM" id="SSF49313">
    <property type="entry name" value="Cadherin-like"/>
    <property type="match status" value="7"/>
</dbReference>
<dbReference type="InterPro" id="IPR015919">
    <property type="entry name" value="Cadherin-like_sf"/>
</dbReference>
<evidence type="ECO:0000256" key="11">
    <source>
        <dbReference type="SAM" id="SignalP"/>
    </source>
</evidence>
<dbReference type="SMART" id="SM00112">
    <property type="entry name" value="CA"/>
    <property type="match status" value="7"/>
</dbReference>
<dbReference type="GO" id="GO:0005509">
    <property type="term" value="F:calcium ion binding"/>
    <property type="evidence" value="ECO:0007669"/>
    <property type="project" value="UniProtKB-UniRule"/>
</dbReference>
<dbReference type="EMBL" id="PZQS01000003">
    <property type="protein sequence ID" value="PVD34299.1"/>
    <property type="molecule type" value="Genomic_DNA"/>
</dbReference>
<accession>A0A2T7PLK2</accession>
<dbReference type="Pfam" id="PF00028">
    <property type="entry name" value="Cadherin"/>
    <property type="match status" value="5"/>
</dbReference>
<feature type="domain" description="Cadherin" evidence="12">
    <location>
        <begin position="131"/>
        <end position="240"/>
    </location>
</feature>
<keyword evidence="2" id="KW-0812">Transmembrane</keyword>
<organism evidence="13 14">
    <name type="scientific">Pomacea canaliculata</name>
    <name type="common">Golden apple snail</name>
    <dbReference type="NCBI Taxonomy" id="400727"/>
    <lineage>
        <taxon>Eukaryota</taxon>
        <taxon>Metazoa</taxon>
        <taxon>Spiralia</taxon>
        <taxon>Lophotrochozoa</taxon>
        <taxon>Mollusca</taxon>
        <taxon>Gastropoda</taxon>
        <taxon>Caenogastropoda</taxon>
        <taxon>Architaenioglossa</taxon>
        <taxon>Ampullarioidea</taxon>
        <taxon>Ampullariidae</taxon>
        <taxon>Pomacea</taxon>
    </lineage>
</organism>
<keyword evidence="5" id="KW-0130">Cell adhesion</keyword>
<dbReference type="OrthoDB" id="6252479at2759"/>
<evidence type="ECO:0000256" key="7">
    <source>
        <dbReference type="ARBA" id="ARBA00023136"/>
    </source>
</evidence>
<feature type="chain" id="PRO_5015457704" description="Cadherin domain-containing protein" evidence="11">
    <location>
        <begin position="30"/>
        <end position="889"/>
    </location>
</feature>
<name>A0A2T7PLK2_POMCA</name>
<dbReference type="PROSITE" id="PS50268">
    <property type="entry name" value="CADHERIN_2"/>
    <property type="match status" value="7"/>
</dbReference>
<evidence type="ECO:0000256" key="9">
    <source>
        <dbReference type="PROSITE-ProRule" id="PRU00043"/>
    </source>
</evidence>
<dbReference type="FunFam" id="2.60.40.60:FF:000092">
    <property type="entry name" value="Protocadherin 8"/>
    <property type="match status" value="2"/>
</dbReference>
<keyword evidence="7" id="KW-0472">Membrane</keyword>
<keyword evidence="11" id="KW-0732">Signal</keyword>
<evidence type="ECO:0000256" key="4">
    <source>
        <dbReference type="ARBA" id="ARBA00022837"/>
    </source>
</evidence>
<dbReference type="InterPro" id="IPR050174">
    <property type="entry name" value="Protocadherin/Cadherin-CA"/>
</dbReference>
<reference evidence="13 14" key="1">
    <citation type="submission" date="2018-04" db="EMBL/GenBank/DDBJ databases">
        <title>The genome of golden apple snail Pomacea canaliculata provides insight into stress tolerance and invasive adaptation.</title>
        <authorList>
            <person name="Liu C."/>
            <person name="Liu B."/>
            <person name="Ren Y."/>
            <person name="Zhang Y."/>
            <person name="Wang H."/>
            <person name="Li S."/>
            <person name="Jiang F."/>
            <person name="Yin L."/>
            <person name="Zhang G."/>
            <person name="Qian W."/>
            <person name="Fan W."/>
        </authorList>
    </citation>
    <scope>NUCLEOTIDE SEQUENCE [LARGE SCALE GENOMIC DNA]</scope>
    <source>
        <strain evidence="13">SZHN2017</strain>
        <tissue evidence="13">Muscle</tissue>
    </source>
</reference>
<evidence type="ECO:0000259" key="12">
    <source>
        <dbReference type="PROSITE" id="PS50268"/>
    </source>
</evidence>